<dbReference type="InterPro" id="IPR050730">
    <property type="entry name" value="UBX_domain-protein"/>
</dbReference>
<comment type="caution">
    <text evidence="4">The sequence shown here is derived from an EMBL/GenBank/DDBJ whole genome shotgun (WGS) entry which is preliminary data.</text>
</comment>
<evidence type="ECO:0000256" key="1">
    <source>
        <dbReference type="ARBA" id="ARBA00023054"/>
    </source>
</evidence>
<dbReference type="InterPro" id="IPR036249">
    <property type="entry name" value="Thioredoxin-like_sf"/>
</dbReference>
<feature type="domain" description="UBX" evidence="3">
    <location>
        <begin position="381"/>
        <end position="434"/>
    </location>
</feature>
<evidence type="ECO:0000313" key="4">
    <source>
        <dbReference type="EMBL" id="PAV89034.1"/>
    </source>
</evidence>
<protein>
    <recommendedName>
        <fullName evidence="3">UBX domain-containing protein</fullName>
    </recommendedName>
</protein>
<dbReference type="Gene3D" id="1.10.8.10">
    <property type="entry name" value="DNA helicase RuvA subunit, C-terminal domain"/>
    <property type="match status" value="1"/>
</dbReference>
<dbReference type="GO" id="GO:0043130">
    <property type="term" value="F:ubiquitin binding"/>
    <property type="evidence" value="ECO:0007669"/>
    <property type="project" value="TreeGrafter"/>
</dbReference>
<dbReference type="SUPFAM" id="SSF46934">
    <property type="entry name" value="UBA-like"/>
    <property type="match status" value="1"/>
</dbReference>
<feature type="compositionally biased region" description="Low complexity" evidence="2">
    <location>
        <begin position="78"/>
        <end position="92"/>
    </location>
</feature>
<dbReference type="Proteomes" id="UP000218231">
    <property type="component" value="Unassembled WGS sequence"/>
</dbReference>
<dbReference type="Pfam" id="PF14555">
    <property type="entry name" value="UBA_4"/>
    <property type="match status" value="1"/>
</dbReference>
<dbReference type="PROSITE" id="PS50033">
    <property type="entry name" value="UBX"/>
    <property type="match status" value="1"/>
</dbReference>
<dbReference type="InterPro" id="IPR009060">
    <property type="entry name" value="UBA-like_sf"/>
</dbReference>
<dbReference type="PANTHER" id="PTHR23322:SF1">
    <property type="entry name" value="FAS-ASSOCIATED FACTOR 2"/>
    <property type="match status" value="1"/>
</dbReference>
<accession>A0A2A2LS18</accession>
<dbReference type="EMBL" id="LIAE01006480">
    <property type="protein sequence ID" value="PAV89034.1"/>
    <property type="molecule type" value="Genomic_DNA"/>
</dbReference>
<evidence type="ECO:0000259" key="3">
    <source>
        <dbReference type="PROSITE" id="PS50033"/>
    </source>
</evidence>
<proteinExistence type="predicted"/>
<dbReference type="InterPro" id="IPR006577">
    <property type="entry name" value="UAS"/>
</dbReference>
<name>A0A2A2LS18_9BILA</name>
<feature type="region of interest" description="Disordered" evidence="2">
    <location>
        <begin position="74"/>
        <end position="98"/>
    </location>
</feature>
<sequence>MAVNEESINSFMEFCATDNHKAQQFLQHCDGNLEQAVQLYFQTGGNLENSYEGENNLMNELRLQQELEMEVRQRRTAENANHAAAAPNNRPIAPRRARTAPPAEDGWLQWIYTIVTLPVQFTYSTLYELVSFFVNILFGRRLPPVTDPRGDVNNFVTNYVQSYVAGEGADRVQNAVDFYLKSYSEALQEANRSLRPMFVYLQNTANEETHRFVTEVLHSPQFSALVVAENFLVFGISVNLPEGAKVASILRPSRYPFLSLLLPQNSRMVESIRFEGYQLSVQNIVSNIDFALNDYRQEMELARVQRAEREANRRLREEQEREYEESAAKDRARIKERRRLESERQEAVERELQKEKQTAARREQVLDYRKQMLAVSLPVYDGSDAIRMQVRFPDGSKFESKFAPDDSLERLFDMTVMQEKCPPFFTIHTTYPRKELHCAPQWYSELRNEQLTVDGSEPVPFVQPQIFKEVGLEKSVAVAVQDCLA</sequence>
<organism evidence="4 5">
    <name type="scientific">Diploscapter pachys</name>
    <dbReference type="NCBI Taxonomy" id="2018661"/>
    <lineage>
        <taxon>Eukaryota</taxon>
        <taxon>Metazoa</taxon>
        <taxon>Ecdysozoa</taxon>
        <taxon>Nematoda</taxon>
        <taxon>Chromadorea</taxon>
        <taxon>Rhabditida</taxon>
        <taxon>Rhabditina</taxon>
        <taxon>Rhabditomorpha</taxon>
        <taxon>Rhabditoidea</taxon>
        <taxon>Rhabditidae</taxon>
        <taxon>Diploscapter</taxon>
    </lineage>
</organism>
<dbReference type="SUPFAM" id="SSF54236">
    <property type="entry name" value="Ubiquitin-like"/>
    <property type="match status" value="1"/>
</dbReference>
<dbReference type="GO" id="GO:0036503">
    <property type="term" value="P:ERAD pathway"/>
    <property type="evidence" value="ECO:0007669"/>
    <property type="project" value="TreeGrafter"/>
</dbReference>
<reference evidence="4 5" key="1">
    <citation type="journal article" date="2017" name="Curr. Biol.">
        <title>Genome architecture and evolution of a unichromosomal asexual nematode.</title>
        <authorList>
            <person name="Fradin H."/>
            <person name="Zegar C."/>
            <person name="Gutwein M."/>
            <person name="Lucas J."/>
            <person name="Kovtun M."/>
            <person name="Corcoran D."/>
            <person name="Baugh L.R."/>
            <person name="Kiontke K."/>
            <person name="Gunsalus K."/>
            <person name="Fitch D.H."/>
            <person name="Piano F."/>
        </authorList>
    </citation>
    <scope>NUCLEOTIDE SEQUENCE [LARGE SCALE GENOMIC DNA]</scope>
    <source>
        <strain evidence="4">PF1309</strain>
    </source>
</reference>
<dbReference type="Gene3D" id="3.40.30.10">
    <property type="entry name" value="Glutaredoxin"/>
    <property type="match status" value="1"/>
</dbReference>
<feature type="region of interest" description="Disordered" evidence="2">
    <location>
        <begin position="336"/>
        <end position="361"/>
    </location>
</feature>
<evidence type="ECO:0000313" key="5">
    <source>
        <dbReference type="Proteomes" id="UP000218231"/>
    </source>
</evidence>
<dbReference type="InterPro" id="IPR029071">
    <property type="entry name" value="Ubiquitin-like_domsf"/>
</dbReference>
<keyword evidence="5" id="KW-1185">Reference proteome</keyword>
<evidence type="ECO:0000256" key="2">
    <source>
        <dbReference type="SAM" id="MobiDB-lite"/>
    </source>
</evidence>
<dbReference type="OrthoDB" id="1026733at2759"/>
<dbReference type="AlphaFoldDB" id="A0A2A2LS18"/>
<keyword evidence="1" id="KW-0175">Coiled coil</keyword>
<dbReference type="Gene3D" id="3.10.20.90">
    <property type="entry name" value="Phosphatidylinositol 3-kinase Catalytic Subunit, Chain A, domain 1"/>
    <property type="match status" value="1"/>
</dbReference>
<dbReference type="GO" id="GO:0005783">
    <property type="term" value="C:endoplasmic reticulum"/>
    <property type="evidence" value="ECO:0007669"/>
    <property type="project" value="TreeGrafter"/>
</dbReference>
<dbReference type="STRING" id="2018661.A0A2A2LS18"/>
<dbReference type="SUPFAM" id="SSF52833">
    <property type="entry name" value="Thioredoxin-like"/>
    <property type="match status" value="1"/>
</dbReference>
<dbReference type="PANTHER" id="PTHR23322">
    <property type="entry name" value="FAS-ASSOCIATED PROTEIN"/>
    <property type="match status" value="1"/>
</dbReference>
<dbReference type="Pfam" id="PF00789">
    <property type="entry name" value="UBX"/>
    <property type="match status" value="1"/>
</dbReference>
<dbReference type="InterPro" id="IPR001012">
    <property type="entry name" value="UBX_dom"/>
</dbReference>
<dbReference type="SMART" id="SM00594">
    <property type="entry name" value="UAS"/>
    <property type="match status" value="1"/>
</dbReference>
<gene>
    <name evidence="4" type="ORF">WR25_14971</name>
</gene>